<dbReference type="SUPFAM" id="SSF50249">
    <property type="entry name" value="Nucleic acid-binding proteins"/>
    <property type="match status" value="1"/>
</dbReference>
<dbReference type="CDD" id="cd00164">
    <property type="entry name" value="S1_like"/>
    <property type="match status" value="1"/>
</dbReference>
<reference evidence="3" key="1">
    <citation type="submission" date="2021-01" db="EMBL/GenBank/DDBJ databases">
        <title>Adiantum capillus-veneris genome.</title>
        <authorList>
            <person name="Fang Y."/>
            <person name="Liao Q."/>
        </authorList>
    </citation>
    <scope>NUCLEOTIDE SEQUENCE</scope>
    <source>
        <strain evidence="3">H3</strain>
        <tissue evidence="3">Leaf</tissue>
    </source>
</reference>
<dbReference type="Gene3D" id="2.40.50.140">
    <property type="entry name" value="Nucleic acid-binding proteins"/>
    <property type="match status" value="1"/>
</dbReference>
<evidence type="ECO:0000259" key="2">
    <source>
        <dbReference type="PROSITE" id="PS50126"/>
    </source>
</evidence>
<organism evidence="3 4">
    <name type="scientific">Adiantum capillus-veneris</name>
    <name type="common">Maidenhair fern</name>
    <dbReference type="NCBI Taxonomy" id="13818"/>
    <lineage>
        <taxon>Eukaryota</taxon>
        <taxon>Viridiplantae</taxon>
        <taxon>Streptophyta</taxon>
        <taxon>Embryophyta</taxon>
        <taxon>Tracheophyta</taxon>
        <taxon>Polypodiopsida</taxon>
        <taxon>Polypodiidae</taxon>
        <taxon>Polypodiales</taxon>
        <taxon>Pteridineae</taxon>
        <taxon>Pteridaceae</taxon>
        <taxon>Vittarioideae</taxon>
        <taxon>Adiantum</taxon>
    </lineage>
</organism>
<protein>
    <recommendedName>
        <fullName evidence="2">S1 motif domain-containing protein</fullName>
    </recommendedName>
</protein>
<dbReference type="Proteomes" id="UP000886520">
    <property type="component" value="Chromosome 12"/>
</dbReference>
<feature type="region of interest" description="Disordered" evidence="1">
    <location>
        <begin position="119"/>
        <end position="159"/>
    </location>
</feature>
<evidence type="ECO:0000313" key="3">
    <source>
        <dbReference type="EMBL" id="KAI5072096.1"/>
    </source>
</evidence>
<sequence>MKSQCGSARMRQTRTSPSVISKFHVTRGPIISIATNNSSYYDDIEVDMDPEKMLKPKDTNTFQATIQKVMPEGYWVTMPSGREAFFPAQDLGFLGGMEKLQQLFQHGQDVIVRVVTRDSSGQEVLSHKKPNPNKLDPPPKPLRKAFEGGHRPRSSSRYS</sequence>
<dbReference type="InterPro" id="IPR003029">
    <property type="entry name" value="S1_domain"/>
</dbReference>
<evidence type="ECO:0000313" key="4">
    <source>
        <dbReference type="Proteomes" id="UP000886520"/>
    </source>
</evidence>
<feature type="domain" description="S1 motif" evidence="2">
    <location>
        <begin position="59"/>
        <end position="128"/>
    </location>
</feature>
<evidence type="ECO:0000256" key="1">
    <source>
        <dbReference type="SAM" id="MobiDB-lite"/>
    </source>
</evidence>
<keyword evidence="4" id="KW-1185">Reference proteome</keyword>
<dbReference type="PROSITE" id="PS50126">
    <property type="entry name" value="S1"/>
    <property type="match status" value="1"/>
</dbReference>
<gene>
    <name evidence="3" type="ORF">GOP47_0012202</name>
</gene>
<dbReference type="AlphaFoldDB" id="A0A9D4UQH7"/>
<dbReference type="EMBL" id="JABFUD020000012">
    <property type="protein sequence ID" value="KAI5072096.1"/>
    <property type="molecule type" value="Genomic_DNA"/>
</dbReference>
<accession>A0A9D4UQH7</accession>
<name>A0A9D4UQH7_ADICA</name>
<dbReference type="InterPro" id="IPR012340">
    <property type="entry name" value="NA-bd_OB-fold"/>
</dbReference>
<dbReference type="GO" id="GO:0003676">
    <property type="term" value="F:nucleic acid binding"/>
    <property type="evidence" value="ECO:0007669"/>
    <property type="project" value="InterPro"/>
</dbReference>
<comment type="caution">
    <text evidence="3">The sequence shown here is derived from an EMBL/GenBank/DDBJ whole genome shotgun (WGS) entry which is preliminary data.</text>
</comment>
<proteinExistence type="predicted"/>